<dbReference type="SMART" id="SM00387">
    <property type="entry name" value="HATPase_c"/>
    <property type="match status" value="1"/>
</dbReference>
<dbReference type="SMART" id="SM00388">
    <property type="entry name" value="HisKA"/>
    <property type="match status" value="1"/>
</dbReference>
<keyword evidence="4" id="KW-0597">Phosphoprotein</keyword>
<reference evidence="10 11" key="1">
    <citation type="submission" date="2019-03" db="EMBL/GenBank/DDBJ databases">
        <title>Genomic Encyclopedia of Type Strains, Phase IV (KMG-IV): sequencing the most valuable type-strain genomes for metagenomic binning, comparative biology and taxonomic classification.</title>
        <authorList>
            <person name="Goeker M."/>
        </authorList>
    </citation>
    <scope>NUCLEOTIDE SEQUENCE [LARGE SCALE GENOMIC DNA]</scope>
    <source>
        <strain evidence="10 11">DSM 29481</strain>
    </source>
</reference>
<dbReference type="InterPro" id="IPR036890">
    <property type="entry name" value="HATPase_C_sf"/>
</dbReference>
<keyword evidence="11" id="KW-1185">Reference proteome</keyword>
<dbReference type="InterPro" id="IPR004358">
    <property type="entry name" value="Sig_transdc_His_kin-like_C"/>
</dbReference>
<dbReference type="AlphaFoldDB" id="A0A4R3TBU6"/>
<evidence type="ECO:0000313" key="11">
    <source>
        <dbReference type="Proteomes" id="UP000295773"/>
    </source>
</evidence>
<dbReference type="CDD" id="cd00082">
    <property type="entry name" value="HisKA"/>
    <property type="match status" value="1"/>
</dbReference>
<keyword evidence="8" id="KW-1133">Transmembrane helix</keyword>
<proteinExistence type="predicted"/>
<evidence type="ECO:0000256" key="4">
    <source>
        <dbReference type="ARBA" id="ARBA00022553"/>
    </source>
</evidence>
<dbReference type="GO" id="GO:0004721">
    <property type="term" value="F:phosphoprotein phosphatase activity"/>
    <property type="evidence" value="ECO:0007669"/>
    <property type="project" value="TreeGrafter"/>
</dbReference>
<dbReference type="GO" id="GO:0016036">
    <property type="term" value="P:cellular response to phosphate starvation"/>
    <property type="evidence" value="ECO:0007669"/>
    <property type="project" value="TreeGrafter"/>
</dbReference>
<evidence type="ECO:0000256" key="8">
    <source>
        <dbReference type="SAM" id="Phobius"/>
    </source>
</evidence>
<dbReference type="RefSeq" id="WP_132224819.1">
    <property type="nucleotide sequence ID" value="NZ_JANKBG010000010.1"/>
</dbReference>
<evidence type="ECO:0000256" key="6">
    <source>
        <dbReference type="ARBA" id="ARBA00022777"/>
    </source>
</evidence>
<accession>A0A4R3TBU6</accession>
<dbReference type="InterPro" id="IPR005467">
    <property type="entry name" value="His_kinase_dom"/>
</dbReference>
<dbReference type="PANTHER" id="PTHR45453">
    <property type="entry name" value="PHOSPHATE REGULON SENSOR PROTEIN PHOR"/>
    <property type="match status" value="1"/>
</dbReference>
<name>A0A4R3TBU6_9FIRM</name>
<evidence type="ECO:0000256" key="2">
    <source>
        <dbReference type="ARBA" id="ARBA00004370"/>
    </source>
</evidence>
<keyword evidence="8" id="KW-0472">Membrane</keyword>
<dbReference type="Proteomes" id="UP000295773">
    <property type="component" value="Unassembled WGS sequence"/>
</dbReference>
<dbReference type="InterPro" id="IPR003594">
    <property type="entry name" value="HATPase_dom"/>
</dbReference>
<protein>
    <recommendedName>
        <fullName evidence="3">histidine kinase</fullName>
        <ecNumber evidence="3">2.7.13.3</ecNumber>
    </recommendedName>
</protein>
<dbReference type="Gene3D" id="3.30.565.10">
    <property type="entry name" value="Histidine kinase-like ATPase, C-terminal domain"/>
    <property type="match status" value="1"/>
</dbReference>
<feature type="domain" description="Histidine kinase" evidence="9">
    <location>
        <begin position="147"/>
        <end position="362"/>
    </location>
</feature>
<evidence type="ECO:0000256" key="3">
    <source>
        <dbReference type="ARBA" id="ARBA00012438"/>
    </source>
</evidence>
<keyword evidence="8" id="KW-0812">Transmembrane</keyword>
<dbReference type="PROSITE" id="PS50109">
    <property type="entry name" value="HIS_KIN"/>
    <property type="match status" value="1"/>
</dbReference>
<comment type="caution">
    <text evidence="10">The sequence shown here is derived from an EMBL/GenBank/DDBJ whole genome shotgun (WGS) entry which is preliminary data.</text>
</comment>
<gene>
    <name evidence="10" type="ORF">EDD61_11019</name>
</gene>
<keyword evidence="7" id="KW-0902">Two-component regulatory system</keyword>
<dbReference type="PRINTS" id="PR00344">
    <property type="entry name" value="BCTRLSENSOR"/>
</dbReference>
<dbReference type="SUPFAM" id="SSF55874">
    <property type="entry name" value="ATPase domain of HSP90 chaperone/DNA topoisomerase II/histidine kinase"/>
    <property type="match status" value="1"/>
</dbReference>
<evidence type="ECO:0000313" key="10">
    <source>
        <dbReference type="EMBL" id="TCU59212.1"/>
    </source>
</evidence>
<dbReference type="GO" id="GO:0000155">
    <property type="term" value="F:phosphorelay sensor kinase activity"/>
    <property type="evidence" value="ECO:0007669"/>
    <property type="project" value="InterPro"/>
</dbReference>
<dbReference type="SUPFAM" id="SSF47384">
    <property type="entry name" value="Homodimeric domain of signal transducing histidine kinase"/>
    <property type="match status" value="1"/>
</dbReference>
<keyword evidence="5" id="KW-0808">Transferase</keyword>
<evidence type="ECO:0000256" key="7">
    <source>
        <dbReference type="ARBA" id="ARBA00023012"/>
    </source>
</evidence>
<feature type="transmembrane region" description="Helical" evidence="8">
    <location>
        <begin position="67"/>
        <end position="95"/>
    </location>
</feature>
<dbReference type="GO" id="GO:0005886">
    <property type="term" value="C:plasma membrane"/>
    <property type="evidence" value="ECO:0007669"/>
    <property type="project" value="TreeGrafter"/>
</dbReference>
<evidence type="ECO:0000259" key="9">
    <source>
        <dbReference type="PROSITE" id="PS50109"/>
    </source>
</evidence>
<dbReference type="Gene3D" id="1.10.287.130">
    <property type="match status" value="1"/>
</dbReference>
<dbReference type="EC" id="2.7.13.3" evidence="3"/>
<evidence type="ECO:0000256" key="5">
    <source>
        <dbReference type="ARBA" id="ARBA00022679"/>
    </source>
</evidence>
<dbReference type="Pfam" id="PF02518">
    <property type="entry name" value="HATPase_c"/>
    <property type="match status" value="1"/>
</dbReference>
<dbReference type="EMBL" id="SMBP01000010">
    <property type="protein sequence ID" value="TCU59212.1"/>
    <property type="molecule type" value="Genomic_DNA"/>
</dbReference>
<dbReference type="Pfam" id="PF00512">
    <property type="entry name" value="HisKA"/>
    <property type="match status" value="1"/>
</dbReference>
<keyword evidence="6 10" id="KW-0418">Kinase</keyword>
<dbReference type="FunFam" id="3.30.565.10:FF:000006">
    <property type="entry name" value="Sensor histidine kinase WalK"/>
    <property type="match status" value="1"/>
</dbReference>
<dbReference type="InterPro" id="IPR003661">
    <property type="entry name" value="HisK_dim/P_dom"/>
</dbReference>
<dbReference type="PANTHER" id="PTHR45453:SF1">
    <property type="entry name" value="PHOSPHATE REGULON SENSOR PROTEIN PHOR"/>
    <property type="match status" value="1"/>
</dbReference>
<dbReference type="InterPro" id="IPR050351">
    <property type="entry name" value="BphY/WalK/GraS-like"/>
</dbReference>
<evidence type="ECO:0000256" key="1">
    <source>
        <dbReference type="ARBA" id="ARBA00000085"/>
    </source>
</evidence>
<comment type="subcellular location">
    <subcellularLocation>
        <location evidence="2">Membrane</location>
    </subcellularLocation>
</comment>
<organism evidence="10 11">
    <name type="scientific">Longicatena caecimuris</name>
    <dbReference type="NCBI Taxonomy" id="1796635"/>
    <lineage>
        <taxon>Bacteria</taxon>
        <taxon>Bacillati</taxon>
        <taxon>Bacillota</taxon>
        <taxon>Erysipelotrichia</taxon>
        <taxon>Erysipelotrichales</taxon>
        <taxon>Erysipelotrichaceae</taxon>
        <taxon>Longicatena</taxon>
    </lineage>
</organism>
<comment type="catalytic activity">
    <reaction evidence="1">
        <text>ATP + protein L-histidine = ADP + protein N-phospho-L-histidine.</text>
        <dbReference type="EC" id="2.7.13.3"/>
    </reaction>
</comment>
<dbReference type="InterPro" id="IPR036097">
    <property type="entry name" value="HisK_dim/P_sf"/>
</dbReference>
<sequence length="366" mass="41971">MKNNWYQQLRKQLTLRFLLLTLIVSAVLLLFIAMIGSKAGLEASKGTLNNGDFYYYYLQHSWEINTLLFTIGFIALLLFFIVSFFHSMDALLLCLQGKPLRKQPLFFKMFPQFLEAQKKVESLLAKRSVSEEVSAQKKEHKNELLMYLAHDLKTPLTSMIGYINHILDHHLNEEQEASSLAIAHSKANRLNELIDEFSEVLRYDDKVSQLDVTHIDLTMMLKQQLVGFYPLLEGKGLKLKEEIPQDMLIDGDYDKLQRVFDNLMRNAINYAKPDTTIYITVTKQEQGIQLLYRNKAEDMKEEAVAHLFDKFYRAQSARSSSSGGAGLGLAIAREIMQLHHGDIHAELDGDEISFYLHLPYTLGASI</sequence>